<gene>
    <name evidence="2" type="ORF">F5X71_00265</name>
</gene>
<evidence type="ECO:0000256" key="1">
    <source>
        <dbReference type="SAM" id="MobiDB-lite"/>
    </source>
</evidence>
<organism evidence="2 3">
    <name type="scientific">Nocardia brasiliensis</name>
    <dbReference type="NCBI Taxonomy" id="37326"/>
    <lineage>
        <taxon>Bacteria</taxon>
        <taxon>Bacillati</taxon>
        <taxon>Actinomycetota</taxon>
        <taxon>Actinomycetes</taxon>
        <taxon>Mycobacteriales</taxon>
        <taxon>Nocardiaceae</taxon>
        <taxon>Nocardia</taxon>
    </lineage>
</organism>
<name>A0A6G9XJ82_NOCBR</name>
<proteinExistence type="predicted"/>
<feature type="compositionally biased region" description="Basic residues" evidence="1">
    <location>
        <begin position="88"/>
        <end position="97"/>
    </location>
</feature>
<feature type="region of interest" description="Disordered" evidence="1">
    <location>
        <begin position="61"/>
        <end position="97"/>
    </location>
</feature>
<sequence length="97" mass="11204">MNTPPETETFGLDYVVERTGVPSERWIRIRLNDKRLRGRRAGRQWRMTEGDIAYLVQFMANETQPPPQPMPSQPVAAPTNSTGLTAGSRRRRERRTH</sequence>
<evidence type="ECO:0000313" key="3">
    <source>
        <dbReference type="Proteomes" id="UP000501705"/>
    </source>
</evidence>
<dbReference type="EMBL" id="CP046171">
    <property type="protein sequence ID" value="QIS00968.1"/>
    <property type="molecule type" value="Genomic_DNA"/>
</dbReference>
<reference evidence="2 3" key="1">
    <citation type="journal article" date="2019" name="ACS Chem. Biol.">
        <title>Identification and Mobilization of a Cryptic Antibiotic Biosynthesis Gene Locus from a Human-Pathogenic Nocardia Isolate.</title>
        <authorList>
            <person name="Herisse M."/>
            <person name="Ishida K."/>
            <person name="Porter J.L."/>
            <person name="Howden B."/>
            <person name="Hertweck C."/>
            <person name="Stinear T.P."/>
            <person name="Pidot S.J."/>
        </authorList>
    </citation>
    <scope>NUCLEOTIDE SEQUENCE [LARGE SCALE GENOMIC DNA]</scope>
    <source>
        <strain evidence="2 3">AUSMDU00024985</strain>
    </source>
</reference>
<protein>
    <submittedName>
        <fullName evidence="2">Uncharacterized protein</fullName>
    </submittedName>
</protein>
<dbReference type="RefSeq" id="WP_167460125.1">
    <property type="nucleotide sequence ID" value="NZ_CP046171.1"/>
</dbReference>
<accession>A0A6G9XJ82</accession>
<evidence type="ECO:0000313" key="2">
    <source>
        <dbReference type="EMBL" id="QIS00968.1"/>
    </source>
</evidence>
<dbReference type="Proteomes" id="UP000501705">
    <property type="component" value="Chromosome"/>
</dbReference>
<dbReference type="AlphaFoldDB" id="A0A6G9XJ82"/>